<dbReference type="GO" id="GO:0005634">
    <property type="term" value="C:nucleus"/>
    <property type="evidence" value="ECO:0007669"/>
    <property type="project" value="TreeGrafter"/>
</dbReference>
<dbReference type="EMBL" id="ML978714">
    <property type="protein sequence ID" value="KAF2089282.1"/>
    <property type="molecule type" value="Genomic_DNA"/>
</dbReference>
<sequence length="392" mass="44164">MFVTTTREEGMEVLATALGLTNLSSIEGVKRLDALYAEIDTESAVNKSGTVTEIGIAVLDLRTISTDPGPHASKWMAQVKTYHIRIVEHADCVSRISDRRGNFLWNAHGFQYGRSEWVTRKMVNDRLADILRVRDDSQPGKFRDVLLAAHAWKNEEDALKQLGFPLRSLGNVRGIVDTQTLAVKPGRTRSGLHGLLGEAQVDTTGMHNAGNDAVLQKLVTLREVLAEYKPEVLINHPWISAESVLADLKDKLYRPADRTRCNTCGKYGHNEGICRRICSGCRQFGHTRIRCQASPPWIDDDYPGDYYPGWMREQWRTRHAAGWVSDYPPDDDCVIIRLGNQFFHTYPPAESEDTQEFPDLAPASGIRRRPRVSTAKRVEPGYDSDYDILDDI</sequence>
<keyword evidence="4" id="KW-1185">Reference proteome</keyword>
<dbReference type="SUPFAM" id="SSF57756">
    <property type="entry name" value="Retrovirus zinc finger-like domains"/>
    <property type="match status" value="1"/>
</dbReference>
<accession>A0A6A5YBN3</accession>
<evidence type="ECO:0000256" key="1">
    <source>
        <dbReference type="SAM" id="MobiDB-lite"/>
    </source>
</evidence>
<dbReference type="PANTHER" id="PTHR28083">
    <property type="entry name" value="GOOD FOR FULL DBP5 ACTIVITY PROTEIN 2"/>
    <property type="match status" value="1"/>
</dbReference>
<evidence type="ECO:0000313" key="4">
    <source>
        <dbReference type="Proteomes" id="UP000799776"/>
    </source>
</evidence>
<dbReference type="GO" id="GO:0008270">
    <property type="term" value="F:zinc ion binding"/>
    <property type="evidence" value="ECO:0007669"/>
    <property type="project" value="InterPro"/>
</dbReference>
<dbReference type="InterPro" id="IPR040151">
    <property type="entry name" value="Gfd2/YDR514C-like"/>
</dbReference>
<dbReference type="InterPro" id="IPR048519">
    <property type="entry name" value="Gfd2/YDR514C-like_C"/>
</dbReference>
<organism evidence="3 4">
    <name type="scientific">Saccharata proteae CBS 121410</name>
    <dbReference type="NCBI Taxonomy" id="1314787"/>
    <lineage>
        <taxon>Eukaryota</taxon>
        <taxon>Fungi</taxon>
        <taxon>Dikarya</taxon>
        <taxon>Ascomycota</taxon>
        <taxon>Pezizomycotina</taxon>
        <taxon>Dothideomycetes</taxon>
        <taxon>Dothideomycetes incertae sedis</taxon>
        <taxon>Botryosphaeriales</taxon>
        <taxon>Saccharataceae</taxon>
        <taxon>Saccharata</taxon>
    </lineage>
</organism>
<dbReference type="Proteomes" id="UP000799776">
    <property type="component" value="Unassembled WGS sequence"/>
</dbReference>
<proteinExistence type="predicted"/>
<feature type="region of interest" description="Disordered" evidence="1">
    <location>
        <begin position="349"/>
        <end position="392"/>
    </location>
</feature>
<dbReference type="AlphaFoldDB" id="A0A6A5YBN3"/>
<dbReference type="Pfam" id="PF21762">
    <property type="entry name" value="DEDDh_C"/>
    <property type="match status" value="1"/>
</dbReference>
<dbReference type="GO" id="GO:0003676">
    <property type="term" value="F:nucleic acid binding"/>
    <property type="evidence" value="ECO:0007669"/>
    <property type="project" value="InterPro"/>
</dbReference>
<dbReference type="InterPro" id="IPR036875">
    <property type="entry name" value="Znf_CCHC_sf"/>
</dbReference>
<evidence type="ECO:0000313" key="3">
    <source>
        <dbReference type="EMBL" id="KAF2089282.1"/>
    </source>
</evidence>
<protein>
    <recommendedName>
        <fullName evidence="2">Gfd2/YDR514C-like C-terminal domain-containing protein</fullName>
    </recommendedName>
</protein>
<evidence type="ECO:0000259" key="2">
    <source>
        <dbReference type="Pfam" id="PF21762"/>
    </source>
</evidence>
<gene>
    <name evidence="3" type="ORF">K490DRAFT_63418</name>
</gene>
<dbReference type="OrthoDB" id="5953249at2759"/>
<dbReference type="PANTHER" id="PTHR28083:SF1">
    <property type="entry name" value="GOOD FOR FULL DBP5 ACTIVITY PROTEIN 2"/>
    <property type="match status" value="1"/>
</dbReference>
<name>A0A6A5YBN3_9PEZI</name>
<feature type="domain" description="Gfd2/YDR514C-like C-terminal" evidence="2">
    <location>
        <begin position="39"/>
        <end position="215"/>
    </location>
</feature>
<feature type="compositionally biased region" description="Acidic residues" evidence="1">
    <location>
        <begin position="382"/>
        <end position="392"/>
    </location>
</feature>
<reference evidence="3" key="1">
    <citation type="journal article" date="2020" name="Stud. Mycol.">
        <title>101 Dothideomycetes genomes: a test case for predicting lifestyles and emergence of pathogens.</title>
        <authorList>
            <person name="Haridas S."/>
            <person name="Albert R."/>
            <person name="Binder M."/>
            <person name="Bloem J."/>
            <person name="Labutti K."/>
            <person name="Salamov A."/>
            <person name="Andreopoulos B."/>
            <person name="Baker S."/>
            <person name="Barry K."/>
            <person name="Bills G."/>
            <person name="Bluhm B."/>
            <person name="Cannon C."/>
            <person name="Castanera R."/>
            <person name="Culley D."/>
            <person name="Daum C."/>
            <person name="Ezra D."/>
            <person name="Gonzalez J."/>
            <person name="Henrissat B."/>
            <person name="Kuo A."/>
            <person name="Liang C."/>
            <person name="Lipzen A."/>
            <person name="Lutzoni F."/>
            <person name="Magnuson J."/>
            <person name="Mondo S."/>
            <person name="Nolan M."/>
            <person name="Ohm R."/>
            <person name="Pangilinan J."/>
            <person name="Park H.-J."/>
            <person name="Ramirez L."/>
            <person name="Alfaro M."/>
            <person name="Sun H."/>
            <person name="Tritt A."/>
            <person name="Yoshinaga Y."/>
            <person name="Zwiers L.-H."/>
            <person name="Turgeon B."/>
            <person name="Goodwin S."/>
            <person name="Spatafora J."/>
            <person name="Crous P."/>
            <person name="Grigoriev I."/>
        </authorList>
    </citation>
    <scope>NUCLEOTIDE SEQUENCE</scope>
    <source>
        <strain evidence="3">CBS 121410</strain>
    </source>
</reference>